<dbReference type="GO" id="GO:0016787">
    <property type="term" value="F:hydrolase activity"/>
    <property type="evidence" value="ECO:0007669"/>
    <property type="project" value="UniProtKB-KW"/>
</dbReference>
<feature type="domain" description="SF3 helicase" evidence="5">
    <location>
        <begin position="221"/>
        <end position="377"/>
    </location>
</feature>
<organism evidence="6 7">
    <name type="scientific">Anaerotignum lactatifermentans DSM 14214</name>
    <dbReference type="NCBI Taxonomy" id="1121323"/>
    <lineage>
        <taxon>Bacteria</taxon>
        <taxon>Bacillati</taxon>
        <taxon>Bacillota</taxon>
        <taxon>Clostridia</taxon>
        <taxon>Lachnospirales</taxon>
        <taxon>Anaerotignaceae</taxon>
        <taxon>Anaerotignum</taxon>
    </lineage>
</organism>
<sequence length="501" mass="58185">MRTKCRGIGWTKMIMSKKGKKRTWSLLEGLEELDFCEEKTVGREAEEESQELSIFTPPDDEEDDIAEDSSGLATAKKLSASEWAEILRNRNDFAVWNGRLHIYIEKFGYWRMVKSTNDNREIRQLFEPEERHFINKHMLGEVVQWLLLDAPQMPTERWESRFYLNLCDCAVDWRRKKREPIYDRKRLYFRYYINLGSYDLNRTSTGKFQNFLNDVFGTHEKTKREFCKFLGLCLSDIRDLKIAAFLYGPSNTGKSVMLNLLKKLIGSEFTASVSFSQLGNEFAISRLVGKRLNVSGEVSGTTNKRLDIFKSLTGNDEIEVCNKYEDYAAFANEALLVFACNNFPPVQSVPELESFLSRVIIFPFENQKPRDQWIPELESVLVEDATGILDAAIEGLRQLEEDDFSMKETNPMQNAKREFVRLYDNFSLFADEYLIENPQSRIATREIGRAYGMFCMREGLIPLAENIWVQRLKQKFVCESTTVSVDGGRIRGFQGIELRME</sequence>
<evidence type="ECO:0000313" key="6">
    <source>
        <dbReference type="EMBL" id="SHK09122.1"/>
    </source>
</evidence>
<reference evidence="6 7" key="1">
    <citation type="submission" date="2016-11" db="EMBL/GenBank/DDBJ databases">
        <authorList>
            <person name="Jaros S."/>
            <person name="Januszkiewicz K."/>
            <person name="Wedrychowicz H."/>
        </authorList>
    </citation>
    <scope>NUCLEOTIDE SEQUENCE [LARGE SCALE GENOMIC DNA]</scope>
    <source>
        <strain evidence="6 7">DSM 14214</strain>
    </source>
</reference>
<evidence type="ECO:0000259" key="5">
    <source>
        <dbReference type="PROSITE" id="PS51206"/>
    </source>
</evidence>
<dbReference type="GO" id="GO:0005524">
    <property type="term" value="F:ATP binding"/>
    <property type="evidence" value="ECO:0007669"/>
    <property type="project" value="UniProtKB-KW"/>
</dbReference>
<gene>
    <name evidence="6" type="ORF">SAMN02745138_01119</name>
</gene>
<dbReference type="Proteomes" id="UP000183975">
    <property type="component" value="Unassembled WGS sequence"/>
</dbReference>
<dbReference type="AlphaFoldDB" id="A0A1M6PMF3"/>
<keyword evidence="3" id="KW-0067">ATP-binding</keyword>
<keyword evidence="2" id="KW-0378">Hydrolase</keyword>
<accession>A0A1M6PMF3</accession>
<dbReference type="InterPro" id="IPR045455">
    <property type="entry name" value="NrS-1_pol-like_helicase"/>
</dbReference>
<feature type="region of interest" description="Disordered" evidence="4">
    <location>
        <begin position="41"/>
        <end position="63"/>
    </location>
</feature>
<dbReference type="Gene3D" id="3.40.50.300">
    <property type="entry name" value="P-loop containing nucleotide triphosphate hydrolases"/>
    <property type="match status" value="1"/>
</dbReference>
<dbReference type="SUPFAM" id="SSF52540">
    <property type="entry name" value="P-loop containing nucleoside triphosphate hydrolases"/>
    <property type="match status" value="1"/>
</dbReference>
<dbReference type="Pfam" id="PF19263">
    <property type="entry name" value="DUF5906"/>
    <property type="match status" value="1"/>
</dbReference>
<dbReference type="EMBL" id="FRAH01000015">
    <property type="protein sequence ID" value="SHK09122.1"/>
    <property type="molecule type" value="Genomic_DNA"/>
</dbReference>
<evidence type="ECO:0000313" key="7">
    <source>
        <dbReference type="Proteomes" id="UP000183975"/>
    </source>
</evidence>
<evidence type="ECO:0000256" key="4">
    <source>
        <dbReference type="SAM" id="MobiDB-lite"/>
    </source>
</evidence>
<dbReference type="InterPro" id="IPR014015">
    <property type="entry name" value="Helicase_SF3_DNA-vir"/>
</dbReference>
<dbReference type="InterPro" id="IPR027417">
    <property type="entry name" value="P-loop_NTPase"/>
</dbReference>
<name>A0A1M6PMF3_9FIRM</name>
<keyword evidence="1" id="KW-0547">Nucleotide-binding</keyword>
<dbReference type="InterPro" id="IPR051620">
    <property type="entry name" value="ORF904-like_C"/>
</dbReference>
<evidence type="ECO:0000256" key="2">
    <source>
        <dbReference type="ARBA" id="ARBA00022801"/>
    </source>
</evidence>
<keyword evidence="7" id="KW-1185">Reference proteome</keyword>
<dbReference type="PANTHER" id="PTHR35372">
    <property type="entry name" value="ATP BINDING PROTEIN-RELATED"/>
    <property type="match status" value="1"/>
</dbReference>
<evidence type="ECO:0000256" key="3">
    <source>
        <dbReference type="ARBA" id="ARBA00022840"/>
    </source>
</evidence>
<protein>
    <submittedName>
        <fullName evidence="6">Phage/plasmid primase, P4 family, C-terminal domain-containing protein</fullName>
    </submittedName>
</protein>
<evidence type="ECO:0000256" key="1">
    <source>
        <dbReference type="ARBA" id="ARBA00022741"/>
    </source>
</evidence>
<proteinExistence type="predicted"/>
<dbReference type="PROSITE" id="PS51206">
    <property type="entry name" value="SF3_HELICASE_1"/>
    <property type="match status" value="1"/>
</dbReference>
<dbReference type="PANTHER" id="PTHR35372:SF2">
    <property type="entry name" value="SF3 HELICASE DOMAIN-CONTAINING PROTEIN"/>
    <property type="match status" value="1"/>
</dbReference>